<dbReference type="InterPro" id="IPR051276">
    <property type="entry name" value="Saccharopine_DH-like_oxidrdct"/>
</dbReference>
<name>A0AAW1TLX2_9CUCU</name>
<protein>
    <recommendedName>
        <fullName evidence="3">Saccharopine dehydrogenase NADP binding domain-containing protein</fullName>
    </recommendedName>
</protein>
<proteinExistence type="inferred from homology"/>
<comment type="similarity">
    <text evidence="1">Belongs to the saccharopine dehydrogenase family.</text>
</comment>
<gene>
    <name evidence="4" type="ORF">WA026_011540</name>
</gene>
<evidence type="ECO:0000313" key="5">
    <source>
        <dbReference type="Proteomes" id="UP001431783"/>
    </source>
</evidence>
<dbReference type="Proteomes" id="UP001431783">
    <property type="component" value="Unassembled WGS sequence"/>
</dbReference>
<dbReference type="Gene3D" id="3.40.50.720">
    <property type="entry name" value="NAD(P)-binding Rossmann-like Domain"/>
    <property type="match status" value="1"/>
</dbReference>
<evidence type="ECO:0000313" key="4">
    <source>
        <dbReference type="EMBL" id="KAK9871270.1"/>
    </source>
</evidence>
<keyword evidence="5" id="KW-1185">Reference proteome</keyword>
<sequence length="432" mass="47945">MAEKLDIILFGVTGFTGKHALYYLHKFAVAKGRNLTWGVAGRNETKIKTIMTDLEQKTGDANVSKVPIIISDLSDVQSIQNMASRAKLIINCCGPYRFFGETVVKACVEAGTHHVDVSGEPYFMEKMQLDYNKMAEEKGVYIVSACGLDSIPCDMGAVFLQKKFEGTLNSIETYLKTGSDETSASGPAVNYGTWESAVHGVGNARDLRPLRTKLYSKRLPKMQPPLHTNKMPFASPIGNGWAVIFPGADRAVMMRTQRHLYEHKKQRPVQIQTYFLVKKFWHLAVITFFGAIFSILSQFQWGRNLLLKYPSLFSAGFFSTEEPSEEIINKSWFSITLIGKGWKEKLAGPEDQYKDPPNRGIMAEVKGTNPGYGATCICLVLAGIVILTEASKMPGKGGVLPPGAAFHDTSLIEQLNENDVTFEIIKEYDISD</sequence>
<keyword evidence="2" id="KW-0472">Membrane</keyword>
<keyword evidence="2" id="KW-1133">Transmembrane helix</keyword>
<dbReference type="GO" id="GO:0005739">
    <property type="term" value="C:mitochondrion"/>
    <property type="evidence" value="ECO:0007669"/>
    <property type="project" value="TreeGrafter"/>
</dbReference>
<dbReference type="SUPFAM" id="SSF51735">
    <property type="entry name" value="NAD(P)-binding Rossmann-fold domains"/>
    <property type="match status" value="1"/>
</dbReference>
<dbReference type="GO" id="GO:0005886">
    <property type="term" value="C:plasma membrane"/>
    <property type="evidence" value="ECO:0007669"/>
    <property type="project" value="TreeGrafter"/>
</dbReference>
<feature type="transmembrane region" description="Helical" evidence="2">
    <location>
        <begin position="371"/>
        <end position="388"/>
    </location>
</feature>
<dbReference type="GO" id="GO:0005811">
    <property type="term" value="C:lipid droplet"/>
    <property type="evidence" value="ECO:0007669"/>
    <property type="project" value="TreeGrafter"/>
</dbReference>
<organism evidence="4 5">
    <name type="scientific">Henosepilachna vigintioctopunctata</name>
    <dbReference type="NCBI Taxonomy" id="420089"/>
    <lineage>
        <taxon>Eukaryota</taxon>
        <taxon>Metazoa</taxon>
        <taxon>Ecdysozoa</taxon>
        <taxon>Arthropoda</taxon>
        <taxon>Hexapoda</taxon>
        <taxon>Insecta</taxon>
        <taxon>Pterygota</taxon>
        <taxon>Neoptera</taxon>
        <taxon>Endopterygota</taxon>
        <taxon>Coleoptera</taxon>
        <taxon>Polyphaga</taxon>
        <taxon>Cucujiformia</taxon>
        <taxon>Coccinelloidea</taxon>
        <taxon>Coccinellidae</taxon>
        <taxon>Epilachninae</taxon>
        <taxon>Epilachnini</taxon>
        <taxon>Henosepilachna</taxon>
    </lineage>
</organism>
<comment type="caution">
    <text evidence="4">The sequence shown here is derived from an EMBL/GenBank/DDBJ whole genome shotgun (WGS) entry which is preliminary data.</text>
</comment>
<dbReference type="PANTHER" id="PTHR12286:SF5">
    <property type="entry name" value="SACCHAROPINE DEHYDROGENASE-LIKE OXIDOREDUCTASE"/>
    <property type="match status" value="1"/>
</dbReference>
<dbReference type="GO" id="GO:0009247">
    <property type="term" value="P:glycolipid biosynthetic process"/>
    <property type="evidence" value="ECO:0007669"/>
    <property type="project" value="TreeGrafter"/>
</dbReference>
<feature type="transmembrane region" description="Helical" evidence="2">
    <location>
        <begin position="280"/>
        <end position="301"/>
    </location>
</feature>
<keyword evidence="2" id="KW-0812">Transmembrane</keyword>
<dbReference type="FunFam" id="3.40.50.720:FF:000178">
    <property type="entry name" value="Saccharopine dehydrogenase-like oxidoreductase"/>
    <property type="match status" value="1"/>
</dbReference>
<evidence type="ECO:0000256" key="2">
    <source>
        <dbReference type="SAM" id="Phobius"/>
    </source>
</evidence>
<evidence type="ECO:0000256" key="1">
    <source>
        <dbReference type="ARBA" id="ARBA00038048"/>
    </source>
</evidence>
<dbReference type="InterPro" id="IPR036291">
    <property type="entry name" value="NAD(P)-bd_dom_sf"/>
</dbReference>
<accession>A0AAW1TLX2</accession>
<dbReference type="AlphaFoldDB" id="A0AAW1TLX2"/>
<dbReference type="EMBL" id="JARQZJ010000005">
    <property type="protein sequence ID" value="KAK9871270.1"/>
    <property type="molecule type" value="Genomic_DNA"/>
</dbReference>
<evidence type="ECO:0000259" key="3">
    <source>
        <dbReference type="Pfam" id="PF03435"/>
    </source>
</evidence>
<dbReference type="PANTHER" id="PTHR12286">
    <property type="entry name" value="SACCHAROPINE DEHYDROGENASE-LIKE OXIDOREDUCTASE"/>
    <property type="match status" value="1"/>
</dbReference>
<reference evidence="4 5" key="1">
    <citation type="submission" date="2023-03" db="EMBL/GenBank/DDBJ databases">
        <title>Genome insight into feeding habits of ladybird beetles.</title>
        <authorList>
            <person name="Li H.-S."/>
            <person name="Huang Y.-H."/>
            <person name="Pang H."/>
        </authorList>
    </citation>
    <scope>NUCLEOTIDE SEQUENCE [LARGE SCALE GENOMIC DNA]</scope>
    <source>
        <strain evidence="4">SYSU_2023b</strain>
        <tissue evidence="4">Whole body</tissue>
    </source>
</reference>
<dbReference type="Pfam" id="PF03435">
    <property type="entry name" value="Sacchrp_dh_NADP"/>
    <property type="match status" value="1"/>
</dbReference>
<dbReference type="InterPro" id="IPR005097">
    <property type="entry name" value="Sacchrp_dh_NADP-bd"/>
</dbReference>
<feature type="domain" description="Saccharopine dehydrogenase NADP binding" evidence="3">
    <location>
        <begin position="7"/>
        <end position="143"/>
    </location>
</feature>